<name>A0AAD6XRN9_9AGAR</name>
<dbReference type="InterPro" id="IPR032675">
    <property type="entry name" value="LRR_dom_sf"/>
</dbReference>
<dbReference type="AlphaFoldDB" id="A0AAD6XRN9"/>
<protein>
    <recommendedName>
        <fullName evidence="3">F-box domain-containing protein</fullName>
    </recommendedName>
</protein>
<accession>A0AAD6XRN9</accession>
<evidence type="ECO:0000313" key="2">
    <source>
        <dbReference type="Proteomes" id="UP001222325"/>
    </source>
</evidence>
<dbReference type="Proteomes" id="UP001222325">
    <property type="component" value="Unassembled WGS sequence"/>
</dbReference>
<evidence type="ECO:0000313" key="1">
    <source>
        <dbReference type="EMBL" id="KAJ7090314.1"/>
    </source>
</evidence>
<organism evidence="1 2">
    <name type="scientific">Mycena belliarum</name>
    <dbReference type="NCBI Taxonomy" id="1033014"/>
    <lineage>
        <taxon>Eukaryota</taxon>
        <taxon>Fungi</taxon>
        <taxon>Dikarya</taxon>
        <taxon>Basidiomycota</taxon>
        <taxon>Agaricomycotina</taxon>
        <taxon>Agaricomycetes</taxon>
        <taxon>Agaricomycetidae</taxon>
        <taxon>Agaricales</taxon>
        <taxon>Marasmiineae</taxon>
        <taxon>Mycenaceae</taxon>
        <taxon>Mycena</taxon>
    </lineage>
</organism>
<keyword evidence="2" id="KW-1185">Reference proteome</keyword>
<sequence>MSVGTSPFDHLLHTNYIPSADEALKIRELCASPLQELARLEAKISQTQTLLYDLQRSYRQLKSSIDAHLALVTPMRNLPPEILQLIFIMTLPSTRNPVMHASEAPVLLGRVCSGWRRIAFATPELWASVHVVCPPMDYAESASAPTRIQRQAMEAWLTRSGACPLSISIWVSREAGLGGAAVAAASPYVETILPLSRRWRHIELRVPTDSLDSFHYLQGSDVPLLHTLAITNGGSLARDDWSGNLLFLQHAPQLRSLSLTHEGNVNLPPVPWAQITTLSLSPTQEFFGLDTAMSLSILAQCTNLHTCILHLPPSDQAHSLPSRVFTLPHLCVLSLRATNFPSTDCMLVDIFDSLILPALRTIEIEDRNGDLHIFPAFARLLSRTPCNLQKLKLVDITATADDLICLLALQSVNSLRELIIHDRGRDWRDEGGYMLSDALVRAITVDKADTSVPCPNLTSLKFAQCQDISDDVLLNFLKSRSRPPGGVARLRSAEISLDRAIEFESDLDVAVQQLGKDGLTVIIRHEDDAWDVRVSPWEGISG</sequence>
<dbReference type="EMBL" id="JARJCN010000022">
    <property type="protein sequence ID" value="KAJ7090314.1"/>
    <property type="molecule type" value="Genomic_DNA"/>
</dbReference>
<dbReference type="SUPFAM" id="SSF52047">
    <property type="entry name" value="RNI-like"/>
    <property type="match status" value="1"/>
</dbReference>
<proteinExistence type="predicted"/>
<comment type="caution">
    <text evidence="1">The sequence shown here is derived from an EMBL/GenBank/DDBJ whole genome shotgun (WGS) entry which is preliminary data.</text>
</comment>
<gene>
    <name evidence="1" type="ORF">B0H15DRAFT_258869</name>
</gene>
<reference evidence="1" key="1">
    <citation type="submission" date="2023-03" db="EMBL/GenBank/DDBJ databases">
        <title>Massive genome expansion in bonnet fungi (Mycena s.s.) driven by repeated elements and novel gene families across ecological guilds.</title>
        <authorList>
            <consortium name="Lawrence Berkeley National Laboratory"/>
            <person name="Harder C.B."/>
            <person name="Miyauchi S."/>
            <person name="Viragh M."/>
            <person name="Kuo A."/>
            <person name="Thoen E."/>
            <person name="Andreopoulos B."/>
            <person name="Lu D."/>
            <person name="Skrede I."/>
            <person name="Drula E."/>
            <person name="Henrissat B."/>
            <person name="Morin E."/>
            <person name="Kohler A."/>
            <person name="Barry K."/>
            <person name="LaButti K."/>
            <person name="Morin E."/>
            <person name="Salamov A."/>
            <person name="Lipzen A."/>
            <person name="Mereny Z."/>
            <person name="Hegedus B."/>
            <person name="Baldrian P."/>
            <person name="Stursova M."/>
            <person name="Weitz H."/>
            <person name="Taylor A."/>
            <person name="Grigoriev I.V."/>
            <person name="Nagy L.G."/>
            <person name="Martin F."/>
            <person name="Kauserud H."/>
        </authorList>
    </citation>
    <scope>NUCLEOTIDE SEQUENCE</scope>
    <source>
        <strain evidence="1">CBHHK173m</strain>
    </source>
</reference>
<dbReference type="Gene3D" id="3.80.10.10">
    <property type="entry name" value="Ribonuclease Inhibitor"/>
    <property type="match status" value="1"/>
</dbReference>
<evidence type="ECO:0008006" key="3">
    <source>
        <dbReference type="Google" id="ProtNLM"/>
    </source>
</evidence>